<reference evidence="1 2" key="2">
    <citation type="submission" date="2018-10" db="EMBL/GenBank/DDBJ databases">
        <authorList>
            <consortium name="Pathogen Informatics"/>
        </authorList>
    </citation>
    <scope>NUCLEOTIDE SEQUENCE [LARGE SCALE GENOMIC DNA]</scope>
</reference>
<name>A0A0N4USW6_ENTVE</name>
<organism evidence="3">
    <name type="scientific">Enterobius vermicularis</name>
    <name type="common">Human pinworm</name>
    <dbReference type="NCBI Taxonomy" id="51028"/>
    <lineage>
        <taxon>Eukaryota</taxon>
        <taxon>Metazoa</taxon>
        <taxon>Ecdysozoa</taxon>
        <taxon>Nematoda</taxon>
        <taxon>Chromadorea</taxon>
        <taxon>Rhabditida</taxon>
        <taxon>Spirurina</taxon>
        <taxon>Oxyuridomorpha</taxon>
        <taxon>Oxyuroidea</taxon>
        <taxon>Oxyuridae</taxon>
        <taxon>Enterobius</taxon>
    </lineage>
</organism>
<accession>A0A0N4USW6</accession>
<protein>
    <submittedName>
        <fullName evidence="3">Skp1_POZ domain-containing protein</fullName>
    </submittedName>
</protein>
<evidence type="ECO:0000313" key="2">
    <source>
        <dbReference type="Proteomes" id="UP000274131"/>
    </source>
</evidence>
<evidence type="ECO:0000313" key="3">
    <source>
        <dbReference type="WBParaSite" id="EVEC_0000025701-mRNA-1"/>
    </source>
</evidence>
<keyword evidence="2" id="KW-1185">Reference proteome</keyword>
<sequence>MRALGVNRQGGHMQFEVITERTKTITETSIQLVEADSKEEAIQKAAELPHTNVSCESTNKEITFAVEDLPGAEEGIKKCRWLLASMCAKDDAEEEEDDPAIYDEKYFQFIDWLNKNG</sequence>
<evidence type="ECO:0000313" key="1">
    <source>
        <dbReference type="EMBL" id="VDD85038.1"/>
    </source>
</evidence>
<gene>
    <name evidence="1" type="ORF">EVEC_LOCUS181</name>
</gene>
<dbReference type="Proteomes" id="UP000274131">
    <property type="component" value="Unassembled WGS sequence"/>
</dbReference>
<dbReference type="AlphaFoldDB" id="A0A0N4USW6"/>
<dbReference type="WBParaSite" id="EVEC_0000025701-mRNA-1">
    <property type="protein sequence ID" value="EVEC_0000025701-mRNA-1"/>
    <property type="gene ID" value="EVEC_0000025701"/>
</dbReference>
<dbReference type="EMBL" id="UXUI01000119">
    <property type="protein sequence ID" value="VDD85038.1"/>
    <property type="molecule type" value="Genomic_DNA"/>
</dbReference>
<reference evidence="3" key="1">
    <citation type="submission" date="2017-02" db="UniProtKB">
        <authorList>
            <consortium name="WormBaseParasite"/>
        </authorList>
    </citation>
    <scope>IDENTIFICATION</scope>
</reference>
<proteinExistence type="predicted"/>